<protein>
    <recommendedName>
        <fullName evidence="3">Glycosyltransferase</fullName>
    </recommendedName>
</protein>
<dbReference type="PATRIC" id="fig|1348334.3.peg.3564"/>
<gene>
    <name evidence="1" type="ORF">M595_3685</name>
</gene>
<dbReference type="OrthoDB" id="9810303at2"/>
<sequence length="195" mass="21740">MQHLIIFTRYPEPGTTKTRLIPALGAEGAAKFHRQMTEKTVKMVREFAASYPVSTEIRYTGGNLALMQAWLGVDLRYSLQGSGDLGDRLRESFREAFELKKTAVMAIGTDCLDLSLEILSEAFDQLKQQDIILGPADDGGYYLIGLSRLFPEVFSGISWGSSEVFQQTLTVCQQLDLLVGFLPQLADIDRPEDLK</sequence>
<keyword evidence="2" id="KW-1185">Reference proteome</keyword>
<proteinExistence type="predicted"/>
<evidence type="ECO:0008006" key="3">
    <source>
        <dbReference type="Google" id="ProtNLM"/>
    </source>
</evidence>
<organism evidence="1 2">
    <name type="scientific">Lyngbya aestuarii BL J</name>
    <dbReference type="NCBI Taxonomy" id="1348334"/>
    <lineage>
        <taxon>Bacteria</taxon>
        <taxon>Bacillati</taxon>
        <taxon>Cyanobacteriota</taxon>
        <taxon>Cyanophyceae</taxon>
        <taxon>Oscillatoriophycideae</taxon>
        <taxon>Oscillatoriales</taxon>
        <taxon>Microcoleaceae</taxon>
        <taxon>Lyngbya</taxon>
    </lineage>
</organism>
<accession>U7QGB3</accession>
<evidence type="ECO:0000313" key="2">
    <source>
        <dbReference type="Proteomes" id="UP000017127"/>
    </source>
</evidence>
<dbReference type="PANTHER" id="PTHR36529:SF1">
    <property type="entry name" value="GLYCOSYLTRANSFERASE"/>
    <property type="match status" value="1"/>
</dbReference>
<dbReference type="Proteomes" id="UP000017127">
    <property type="component" value="Unassembled WGS sequence"/>
</dbReference>
<dbReference type="InterPro" id="IPR018641">
    <property type="entry name" value="Trfase_1_rSAM/seldom-assoc"/>
</dbReference>
<dbReference type="AlphaFoldDB" id="U7QGB3"/>
<comment type="caution">
    <text evidence="1">The sequence shown here is derived from an EMBL/GenBank/DDBJ whole genome shotgun (WGS) entry which is preliminary data.</text>
</comment>
<dbReference type="InterPro" id="IPR029044">
    <property type="entry name" value="Nucleotide-diphossugar_trans"/>
</dbReference>
<dbReference type="Pfam" id="PF09837">
    <property type="entry name" value="DUF2064"/>
    <property type="match status" value="1"/>
</dbReference>
<dbReference type="NCBIfam" id="TIGR04282">
    <property type="entry name" value="glyco_like_cofC"/>
    <property type="match status" value="1"/>
</dbReference>
<name>U7QGB3_9CYAN</name>
<dbReference type="Gene3D" id="3.90.550.10">
    <property type="entry name" value="Spore Coat Polysaccharide Biosynthesis Protein SpsA, Chain A"/>
    <property type="match status" value="1"/>
</dbReference>
<reference evidence="1 2" key="1">
    <citation type="journal article" date="2013" name="Front. Microbiol.">
        <title>Comparative genomic analyses of the cyanobacterium, Lyngbya aestuarii BL J, a powerful hydrogen producer.</title>
        <authorList>
            <person name="Kothari A."/>
            <person name="Vaughn M."/>
            <person name="Garcia-Pichel F."/>
        </authorList>
    </citation>
    <scope>NUCLEOTIDE SEQUENCE [LARGE SCALE GENOMIC DNA]</scope>
    <source>
        <strain evidence="1 2">BL J</strain>
    </source>
</reference>
<evidence type="ECO:0000313" key="1">
    <source>
        <dbReference type="EMBL" id="ERT06327.1"/>
    </source>
</evidence>
<dbReference type="EMBL" id="AUZM01000038">
    <property type="protein sequence ID" value="ERT06327.1"/>
    <property type="molecule type" value="Genomic_DNA"/>
</dbReference>
<dbReference type="RefSeq" id="WP_023067430.1">
    <property type="nucleotide sequence ID" value="NZ_AUZM01000038.1"/>
</dbReference>
<dbReference type="SUPFAM" id="SSF53448">
    <property type="entry name" value="Nucleotide-diphospho-sugar transferases"/>
    <property type="match status" value="1"/>
</dbReference>
<dbReference type="PANTHER" id="PTHR36529">
    <property type="entry name" value="SLL1095 PROTEIN"/>
    <property type="match status" value="1"/>
</dbReference>